<feature type="signal peptide" evidence="1">
    <location>
        <begin position="1"/>
        <end position="23"/>
    </location>
</feature>
<proteinExistence type="predicted"/>
<gene>
    <name evidence="2" type="ORF">ACFQB0_05930</name>
</gene>
<organism evidence="2 3">
    <name type="scientific">Luethyella okanaganae</name>
    <dbReference type="NCBI Taxonomy" id="69372"/>
    <lineage>
        <taxon>Bacteria</taxon>
        <taxon>Bacillati</taxon>
        <taxon>Actinomycetota</taxon>
        <taxon>Actinomycetes</taxon>
        <taxon>Micrococcales</taxon>
        <taxon>Microbacteriaceae</taxon>
        <taxon>Luethyella</taxon>
    </lineage>
</organism>
<keyword evidence="1" id="KW-0732">Signal</keyword>
<sequence length="76" mass="8350">MKRKLALAFVALTVLVGASGAQAAQAYDPGEYYFFSNEGACLGAMDRMARSGFVITHYCTYQLQQGSNLPWFFAAR</sequence>
<name>A0ABW1VFF6_9MICO</name>
<evidence type="ECO:0008006" key="4">
    <source>
        <dbReference type="Google" id="ProtNLM"/>
    </source>
</evidence>
<dbReference type="EMBL" id="JBHSTP010000001">
    <property type="protein sequence ID" value="MFC6355642.1"/>
    <property type="molecule type" value="Genomic_DNA"/>
</dbReference>
<accession>A0ABW1VFF6</accession>
<evidence type="ECO:0000313" key="3">
    <source>
        <dbReference type="Proteomes" id="UP001596306"/>
    </source>
</evidence>
<keyword evidence="3" id="KW-1185">Reference proteome</keyword>
<evidence type="ECO:0000256" key="1">
    <source>
        <dbReference type="SAM" id="SignalP"/>
    </source>
</evidence>
<dbReference type="RefSeq" id="WP_386728732.1">
    <property type="nucleotide sequence ID" value="NZ_JBHSTP010000001.1"/>
</dbReference>
<dbReference type="Proteomes" id="UP001596306">
    <property type="component" value="Unassembled WGS sequence"/>
</dbReference>
<feature type="chain" id="PRO_5046360793" description="Secreted protein" evidence="1">
    <location>
        <begin position="24"/>
        <end position="76"/>
    </location>
</feature>
<evidence type="ECO:0000313" key="2">
    <source>
        <dbReference type="EMBL" id="MFC6355642.1"/>
    </source>
</evidence>
<comment type="caution">
    <text evidence="2">The sequence shown here is derived from an EMBL/GenBank/DDBJ whole genome shotgun (WGS) entry which is preliminary data.</text>
</comment>
<protein>
    <recommendedName>
        <fullName evidence="4">Secreted protein</fullName>
    </recommendedName>
</protein>
<reference evidence="3" key="1">
    <citation type="journal article" date="2019" name="Int. J. Syst. Evol. Microbiol.">
        <title>The Global Catalogue of Microorganisms (GCM) 10K type strain sequencing project: providing services to taxonomists for standard genome sequencing and annotation.</title>
        <authorList>
            <consortium name="The Broad Institute Genomics Platform"/>
            <consortium name="The Broad Institute Genome Sequencing Center for Infectious Disease"/>
            <person name="Wu L."/>
            <person name="Ma J."/>
        </authorList>
    </citation>
    <scope>NUCLEOTIDE SEQUENCE [LARGE SCALE GENOMIC DNA]</scope>
    <source>
        <strain evidence="3">CCUG 43304</strain>
    </source>
</reference>